<evidence type="ECO:0000259" key="1">
    <source>
        <dbReference type="Pfam" id="PF11716"/>
    </source>
</evidence>
<dbReference type="AlphaFoldDB" id="A0A6C7ED49"/>
<gene>
    <name evidence="2" type="ORF">YM304_22340</name>
</gene>
<dbReference type="Proteomes" id="UP000011863">
    <property type="component" value="Chromosome"/>
</dbReference>
<dbReference type="SUPFAM" id="SSF109854">
    <property type="entry name" value="DinB/YfiT-like putative metalloenzymes"/>
    <property type="match status" value="1"/>
</dbReference>
<proteinExistence type="predicted"/>
<dbReference type="Gene3D" id="1.20.120.450">
    <property type="entry name" value="dinb family like domain"/>
    <property type="match status" value="1"/>
</dbReference>
<evidence type="ECO:0000313" key="3">
    <source>
        <dbReference type="Proteomes" id="UP000011863"/>
    </source>
</evidence>
<dbReference type="NCBIfam" id="TIGR03083">
    <property type="entry name" value="maleylpyruvate isomerase family mycothiol-dependent enzyme"/>
    <property type="match status" value="1"/>
</dbReference>
<protein>
    <recommendedName>
        <fullName evidence="1">Mycothiol-dependent maleylpyruvate isomerase metal-binding domain-containing protein</fullName>
    </recommendedName>
</protein>
<dbReference type="InterPro" id="IPR017517">
    <property type="entry name" value="Maleyloyr_isom"/>
</dbReference>
<dbReference type="InterPro" id="IPR024344">
    <property type="entry name" value="MDMPI_metal-binding"/>
</dbReference>
<feature type="domain" description="Mycothiol-dependent maleylpyruvate isomerase metal-binding" evidence="1">
    <location>
        <begin position="21"/>
        <end position="161"/>
    </location>
</feature>
<name>A0A6C7ED49_ILUCY</name>
<dbReference type="GO" id="GO:0046872">
    <property type="term" value="F:metal ion binding"/>
    <property type="evidence" value="ECO:0007669"/>
    <property type="project" value="InterPro"/>
</dbReference>
<reference evidence="2 3" key="1">
    <citation type="journal article" date="2013" name="Int. J. Syst. Evol. Microbiol.">
        <title>Ilumatobacter nonamiense sp. nov. and Ilumatobacter coccineum sp. nov., isolated from seashore sand.</title>
        <authorList>
            <person name="Matsumoto A."/>
            <person name="Kasai H."/>
            <person name="Matsuo Y."/>
            <person name="Shizuri Y."/>
            <person name="Ichikawa N."/>
            <person name="Fujita N."/>
            <person name="Omura S."/>
            <person name="Takahashi Y."/>
        </authorList>
    </citation>
    <scope>NUCLEOTIDE SEQUENCE [LARGE SCALE GENOMIC DNA]</scope>
    <source>
        <strain evidence="3">NBRC 103263 / KCTC 29153 / YM16-304</strain>
    </source>
</reference>
<evidence type="ECO:0000313" key="2">
    <source>
        <dbReference type="EMBL" id="BAN02548.1"/>
    </source>
</evidence>
<dbReference type="EMBL" id="AP012057">
    <property type="protein sequence ID" value="BAN02548.1"/>
    <property type="molecule type" value="Genomic_DNA"/>
</dbReference>
<dbReference type="Pfam" id="PF11716">
    <property type="entry name" value="MDMPI_N"/>
    <property type="match status" value="1"/>
</dbReference>
<keyword evidence="3" id="KW-1185">Reference proteome</keyword>
<accession>A0A6C7ED49</accession>
<dbReference type="RefSeq" id="WP_015441795.1">
    <property type="nucleotide sequence ID" value="NC_020520.1"/>
</dbReference>
<dbReference type="KEGG" id="aym:YM304_22340"/>
<dbReference type="OrthoDB" id="113180at2"/>
<sequence length="274" mass="29471">MTSETPAADTLTTASVLADLLAEQESLDAVMSGLDDEQWTLDTPSDRWSVADQIGHLAHFDETASWAITDEPRFKESMNELFAALSSGGSPDELDDVTLGRFRAMSPTELLDAWRANRKLLADAGATLDDDTRVIWYGPSMGAKSFLTARLMECWAHGQHICDAVGAVHEATDRLQHIAQLGFITRKWTYVNRGLDAPTTAVRVTLDAPSGTTWSFGPDDATDTVTGSAEDFCLVVTQCRNVAATDLVVTGDHAADWMSMAQAFAGGATDSPPA</sequence>
<dbReference type="InterPro" id="IPR034660">
    <property type="entry name" value="DinB/YfiT-like"/>
</dbReference>
<organism evidence="2 3">
    <name type="scientific">Ilumatobacter coccineus (strain NBRC 103263 / KCTC 29153 / YM16-304)</name>
    <dbReference type="NCBI Taxonomy" id="1313172"/>
    <lineage>
        <taxon>Bacteria</taxon>
        <taxon>Bacillati</taxon>
        <taxon>Actinomycetota</taxon>
        <taxon>Acidimicrobiia</taxon>
        <taxon>Acidimicrobiales</taxon>
        <taxon>Ilumatobacteraceae</taxon>
        <taxon>Ilumatobacter</taxon>
    </lineage>
</organism>
<dbReference type="NCBIfam" id="TIGR03084">
    <property type="entry name" value="TIGR03084 family metal-binding protein"/>
    <property type="match status" value="1"/>
</dbReference>
<dbReference type="InterPro" id="IPR017518">
    <property type="entry name" value="CHP03084"/>
</dbReference>